<dbReference type="PANTHER" id="PTHR23183">
    <property type="entry name" value="NOP14"/>
    <property type="match status" value="1"/>
</dbReference>
<keyword evidence="3" id="KW-0690">Ribosome biogenesis</keyword>
<keyword evidence="9" id="KW-1185">Reference proteome</keyword>
<evidence type="ECO:0000313" key="9">
    <source>
        <dbReference type="Proteomes" id="UP001140217"/>
    </source>
</evidence>
<evidence type="ECO:0000256" key="3">
    <source>
        <dbReference type="ARBA" id="ARBA00022517"/>
    </source>
</evidence>
<feature type="region of interest" description="Disordered" evidence="7">
    <location>
        <begin position="186"/>
        <end position="266"/>
    </location>
</feature>
<feature type="compositionally biased region" description="Acidic residues" evidence="7">
    <location>
        <begin position="353"/>
        <end position="365"/>
    </location>
</feature>
<dbReference type="InterPro" id="IPR007276">
    <property type="entry name" value="Nop14"/>
</dbReference>
<dbReference type="PANTHER" id="PTHR23183:SF0">
    <property type="entry name" value="NUCLEOLAR PROTEIN 14"/>
    <property type="match status" value="1"/>
</dbReference>
<comment type="subcellular location">
    <subcellularLocation>
        <location evidence="1">Nucleus</location>
        <location evidence="1">Nucleolus</location>
    </subcellularLocation>
</comment>
<feature type="compositionally biased region" description="Basic and acidic residues" evidence="7">
    <location>
        <begin position="234"/>
        <end position="243"/>
    </location>
</feature>
<dbReference type="GO" id="GO:0030490">
    <property type="term" value="P:maturation of SSU-rRNA"/>
    <property type="evidence" value="ECO:0007669"/>
    <property type="project" value="TreeGrafter"/>
</dbReference>
<proteinExistence type="inferred from homology"/>
<feature type="compositionally biased region" description="Basic and acidic residues" evidence="7">
    <location>
        <begin position="302"/>
        <end position="339"/>
    </location>
</feature>
<evidence type="ECO:0000256" key="7">
    <source>
        <dbReference type="SAM" id="MobiDB-lite"/>
    </source>
</evidence>
<dbReference type="OrthoDB" id="441771at2759"/>
<keyword evidence="4" id="KW-0698">rRNA processing</keyword>
<dbReference type="AlphaFoldDB" id="A0A9W8HBK6"/>
<comment type="function">
    <text evidence="6">Involved in nucleolar processing of pre-18S ribosomal RNA. Has a role in the nuclear export of 40S pre-ribosomal subunit to the cytoplasm.</text>
</comment>
<protein>
    <submittedName>
        <fullName evidence="8">Nucleolar complex protein 14</fullName>
    </submittedName>
</protein>
<feature type="compositionally biased region" description="Basic and acidic residues" evidence="7">
    <location>
        <begin position="252"/>
        <end position="266"/>
    </location>
</feature>
<feature type="compositionally biased region" description="Low complexity" evidence="7">
    <location>
        <begin position="472"/>
        <end position="502"/>
    </location>
</feature>
<dbReference type="Pfam" id="PF04147">
    <property type="entry name" value="Nop14"/>
    <property type="match status" value="1"/>
</dbReference>
<feature type="region of interest" description="Disordered" evidence="7">
    <location>
        <begin position="24"/>
        <end position="53"/>
    </location>
</feature>
<evidence type="ECO:0000256" key="5">
    <source>
        <dbReference type="ARBA" id="ARBA00023242"/>
    </source>
</evidence>
<organism evidence="8 9">
    <name type="scientific">Coemansia javaensis</name>
    <dbReference type="NCBI Taxonomy" id="2761396"/>
    <lineage>
        <taxon>Eukaryota</taxon>
        <taxon>Fungi</taxon>
        <taxon>Fungi incertae sedis</taxon>
        <taxon>Zoopagomycota</taxon>
        <taxon>Kickxellomycotina</taxon>
        <taxon>Kickxellomycetes</taxon>
        <taxon>Kickxellales</taxon>
        <taxon>Kickxellaceae</taxon>
        <taxon>Coemansia</taxon>
    </lineage>
</organism>
<feature type="compositionally biased region" description="Acidic residues" evidence="7">
    <location>
        <begin position="428"/>
        <end position="471"/>
    </location>
</feature>
<dbReference type="GO" id="GO:0030692">
    <property type="term" value="C:Noc4p-Nop14p complex"/>
    <property type="evidence" value="ECO:0007669"/>
    <property type="project" value="TreeGrafter"/>
</dbReference>
<evidence type="ECO:0000313" key="8">
    <source>
        <dbReference type="EMBL" id="KAJ2780195.1"/>
    </source>
</evidence>
<dbReference type="Proteomes" id="UP001140217">
    <property type="component" value="Unassembled WGS sequence"/>
</dbReference>
<evidence type="ECO:0000256" key="2">
    <source>
        <dbReference type="ARBA" id="ARBA00007466"/>
    </source>
</evidence>
<gene>
    <name evidence="8" type="primary">NOP14</name>
    <name evidence="8" type="ORF">H4R18_003589</name>
</gene>
<evidence type="ECO:0000256" key="6">
    <source>
        <dbReference type="ARBA" id="ARBA00024695"/>
    </source>
</evidence>
<sequence length="966" mass="105723">MGTQNALKRAGDGKQSALKKLRTALSKAGITGPKAGAKNNSKKGGAKKNDERRARLRGIQSALNPYELQVNRRHLDVLGLKRRDDVVNVAQARQRAAEKRRQTLGRERALRGRRGGITDRRIGENDPTMDPEERMLRRFTAERQKRGGGAAADMYNLEGGGGSDVEEGIVSLTHFGRSLDEIDDFDDNDAAPLSDGDGDDDAGGRIDAAHVAAAHFGGPDDARDGGGPARKKTKAEVMEELIAKSKMHRQERRLERDQDEAARRELDDDFADVRALLFAGSKNAEKEGDHRHHRAPADDDAYDAHVRSLAFEKRARPQDRLRTEEEQARDEMLRLERAERHRVRRMQGLASDSEPEGDDDHDDDSPQYSSTKSAHHHHRRPEADDLGDDFGPAAAAGQQQSDAEARGGLAAFGAALEARIAGRAARADEEEEDEEEDDEEDEEEDEDDEDEDSSGEENVEVDGSDLDESADESTTTATAKGPAPKATNSGAAAAPAPANPSTDTDELPFTFPAPRDYDEWVALVGAYSPEQQVEAARRLRALYHIRLAPQNKDKLGALAVILVEHVAVLSAQQPPVTGAAIDGLVRHIGELAAADPDRFGEHCRQQVIAIHGRIAAGIRGAAGAEGLRASDLVLLRLFVGVFSASDRFHPVVTPLLVAAAQHLAQYTFATLADVAGGLVLVAIAHEAQRLSRRLMPEAVSFVLAVLAAAVARADAPGDWAGPFALDRRQRDAFAALRIAAGDRCSGADDDDDDQQPGIPWAWVAAAKPPPARLSGDEKYRVLRAALALCRRLADCYFALPAFVELFAPALPVLDRIAERLPQFKLHAAPRAVAAEVAALRTHLAAQLAQSRAARQPLRLQSHRPLAIAAVAPKFEANYSLDAHYDPDRARAETTKLRRQLARERRGAVRELRRDTQFLAKQRLDEQLDKDRQYAARMKKAWSVLEADQSEIKKLDRQRIRERKAKV</sequence>
<accession>A0A9W8HBK6</accession>
<evidence type="ECO:0000256" key="4">
    <source>
        <dbReference type="ARBA" id="ARBA00022552"/>
    </source>
</evidence>
<comment type="similarity">
    <text evidence="2">Belongs to the NOP14 family.</text>
</comment>
<name>A0A9W8HBK6_9FUNG</name>
<feature type="region of interest" description="Disordered" evidence="7">
    <location>
        <begin position="421"/>
        <end position="511"/>
    </location>
</feature>
<dbReference type="GO" id="GO:0032040">
    <property type="term" value="C:small-subunit processome"/>
    <property type="evidence" value="ECO:0007669"/>
    <property type="project" value="InterPro"/>
</dbReference>
<comment type="caution">
    <text evidence="8">The sequence shown here is derived from an EMBL/GenBank/DDBJ whole genome shotgun (WGS) entry which is preliminary data.</text>
</comment>
<evidence type="ECO:0000256" key="1">
    <source>
        <dbReference type="ARBA" id="ARBA00004604"/>
    </source>
</evidence>
<dbReference type="EMBL" id="JANBUL010000147">
    <property type="protein sequence ID" value="KAJ2780195.1"/>
    <property type="molecule type" value="Genomic_DNA"/>
</dbReference>
<keyword evidence="5" id="KW-0539">Nucleus</keyword>
<feature type="region of interest" description="Disordered" evidence="7">
    <location>
        <begin position="280"/>
        <end position="409"/>
    </location>
</feature>
<reference evidence="8" key="1">
    <citation type="submission" date="2022-07" db="EMBL/GenBank/DDBJ databases">
        <title>Phylogenomic reconstructions and comparative analyses of Kickxellomycotina fungi.</title>
        <authorList>
            <person name="Reynolds N.K."/>
            <person name="Stajich J.E."/>
            <person name="Barry K."/>
            <person name="Grigoriev I.V."/>
            <person name="Crous P."/>
            <person name="Smith M.E."/>
        </authorList>
    </citation>
    <scope>NUCLEOTIDE SEQUENCE</scope>
    <source>
        <strain evidence="8">NBRC 105414</strain>
    </source>
</reference>